<organism evidence="2">
    <name type="scientific">marine sediment metagenome</name>
    <dbReference type="NCBI Taxonomy" id="412755"/>
    <lineage>
        <taxon>unclassified sequences</taxon>
        <taxon>metagenomes</taxon>
        <taxon>ecological metagenomes</taxon>
    </lineage>
</organism>
<evidence type="ECO:0000313" key="2">
    <source>
        <dbReference type="EMBL" id="GAH65296.1"/>
    </source>
</evidence>
<feature type="region of interest" description="Disordered" evidence="1">
    <location>
        <begin position="217"/>
        <end position="245"/>
    </location>
</feature>
<comment type="caution">
    <text evidence="2">The sequence shown here is derived from an EMBL/GenBank/DDBJ whole genome shotgun (WGS) entry which is preliminary data.</text>
</comment>
<feature type="non-terminal residue" evidence="2">
    <location>
        <position position="271"/>
    </location>
</feature>
<reference evidence="2" key="1">
    <citation type="journal article" date="2014" name="Front. Microbiol.">
        <title>High frequency of phylogenetically diverse reductive dehalogenase-homologous genes in deep subseafloor sedimentary metagenomes.</title>
        <authorList>
            <person name="Kawai M."/>
            <person name="Futagami T."/>
            <person name="Toyoda A."/>
            <person name="Takaki Y."/>
            <person name="Nishi S."/>
            <person name="Hori S."/>
            <person name="Arai W."/>
            <person name="Tsubouchi T."/>
            <person name="Morono Y."/>
            <person name="Uchiyama I."/>
            <person name="Ito T."/>
            <person name="Fujiyama A."/>
            <person name="Inagaki F."/>
            <person name="Takami H."/>
        </authorList>
    </citation>
    <scope>NUCLEOTIDE SEQUENCE</scope>
    <source>
        <strain evidence="2">Expedition CK06-06</strain>
    </source>
</reference>
<protein>
    <submittedName>
        <fullName evidence="2">Uncharacterized protein</fullName>
    </submittedName>
</protein>
<feature type="non-terminal residue" evidence="2">
    <location>
        <position position="1"/>
    </location>
</feature>
<evidence type="ECO:0000256" key="1">
    <source>
        <dbReference type="SAM" id="MobiDB-lite"/>
    </source>
</evidence>
<gene>
    <name evidence="2" type="ORF">S03H2_42793</name>
</gene>
<name>X1H534_9ZZZZ</name>
<sequence>FALLASLRNIRVYYNCSIRGLPYLNLMNTVALTAPDLDVSAKKMQVIKLVDNMQIANYLGEIELLERQMPTGIPFYWYPAEHDFIINTREQLIQEIVFGFNAEIESYKFSHSFEVYASSRGYPPPFDERWARDYYGSGNDENFDLSYVVDIKVHYHRSDGSEVEIDFGTLTIKKLSETSTSIRIQYILDIPYAPLFQWPIDWLGTLSCHVQFVPQSPGSEPGGSALDIPHYPLNEPFTPPEDQPDDGWEYEPEFVQIGSDDAFFWTTLAFG</sequence>
<dbReference type="AlphaFoldDB" id="X1H534"/>
<dbReference type="EMBL" id="BARU01026659">
    <property type="protein sequence ID" value="GAH65296.1"/>
    <property type="molecule type" value="Genomic_DNA"/>
</dbReference>
<proteinExistence type="predicted"/>
<accession>X1H534</accession>